<dbReference type="CDD" id="cd01425">
    <property type="entry name" value="RPS2"/>
    <property type="match status" value="1"/>
</dbReference>
<accession>A0A7C4FBA8</accession>
<dbReference type="Gene3D" id="3.40.50.10490">
    <property type="entry name" value="Glucose-6-phosphate isomerase like protein, domain 1"/>
    <property type="match status" value="1"/>
</dbReference>
<dbReference type="GO" id="GO:0006412">
    <property type="term" value="P:translation"/>
    <property type="evidence" value="ECO:0007669"/>
    <property type="project" value="UniProtKB-UniRule"/>
</dbReference>
<dbReference type="InterPro" id="IPR023591">
    <property type="entry name" value="Ribosomal_uS2_flav_dom_sf"/>
</dbReference>
<dbReference type="SUPFAM" id="SSF52313">
    <property type="entry name" value="Ribosomal protein S2"/>
    <property type="match status" value="1"/>
</dbReference>
<evidence type="ECO:0000256" key="4">
    <source>
        <dbReference type="ARBA" id="ARBA00035256"/>
    </source>
</evidence>
<comment type="caution">
    <text evidence="7">The sequence shown here is derived from an EMBL/GenBank/DDBJ whole genome shotgun (WGS) entry which is preliminary data.</text>
</comment>
<keyword evidence="2 5" id="KW-0689">Ribosomal protein</keyword>
<organism evidence="7">
    <name type="scientific">Ignisphaera aggregans</name>
    <dbReference type="NCBI Taxonomy" id="334771"/>
    <lineage>
        <taxon>Archaea</taxon>
        <taxon>Thermoproteota</taxon>
        <taxon>Thermoprotei</taxon>
        <taxon>Desulfurococcales</taxon>
        <taxon>Desulfurococcaceae</taxon>
        <taxon>Ignisphaera</taxon>
    </lineage>
</organism>
<keyword evidence="3 5" id="KW-0687">Ribonucleoprotein</keyword>
<dbReference type="InterPro" id="IPR001865">
    <property type="entry name" value="Ribosomal_uS2"/>
</dbReference>
<dbReference type="PROSITE" id="PS00963">
    <property type="entry name" value="RIBOSOMAL_S2_2"/>
    <property type="match status" value="1"/>
</dbReference>
<dbReference type="Pfam" id="PF00318">
    <property type="entry name" value="Ribosomal_S2"/>
    <property type="match status" value="2"/>
</dbReference>
<evidence type="ECO:0000313" key="7">
    <source>
        <dbReference type="EMBL" id="HGI86878.1"/>
    </source>
</evidence>
<dbReference type="PROSITE" id="PS00962">
    <property type="entry name" value="RIBOSOMAL_S2_1"/>
    <property type="match status" value="1"/>
</dbReference>
<dbReference type="GO" id="GO:0003735">
    <property type="term" value="F:structural constituent of ribosome"/>
    <property type="evidence" value="ECO:0007669"/>
    <property type="project" value="InterPro"/>
</dbReference>
<dbReference type="FunFam" id="3.40.50.10490:FF:000030">
    <property type="entry name" value="30S ribosomal protein S2"/>
    <property type="match status" value="1"/>
</dbReference>
<name>A0A7C4FBA8_9CREN</name>
<evidence type="ECO:0000256" key="6">
    <source>
        <dbReference type="RuleBase" id="RU003631"/>
    </source>
</evidence>
<dbReference type="PANTHER" id="PTHR11489">
    <property type="entry name" value="40S RIBOSOMAL PROTEIN SA"/>
    <property type="match status" value="1"/>
</dbReference>
<gene>
    <name evidence="5" type="primary">rps2</name>
    <name evidence="7" type="ORF">ENV14_00535</name>
</gene>
<comment type="similarity">
    <text evidence="1 5 6">Belongs to the universal ribosomal protein uS2 family.</text>
</comment>
<sequence length="209" mass="23499">MEEERKALEQQQLELLVPLELYLQAGVHIGTHTCTKHMEKFVFRVRPDGLYILDVKKTDERLRVAGKFLSRFEPSKIMVISTRQYGRQPVLKMAEFIGARPVVGRFTPGTLTNPKLEIYCEPDVIVLTDPRIDSQPLDEAIMVGIPVIAFVSTDNKLEGVDLAIPANNKGRKSLALLYWVLTRQVLRERGSIGPNDTLPVGPEAFESTS</sequence>
<protein>
    <recommendedName>
        <fullName evidence="4 5">Small ribosomal subunit protein uS2</fullName>
    </recommendedName>
</protein>
<dbReference type="InterPro" id="IPR023454">
    <property type="entry name" value="Ribosomal_uS2_arc"/>
</dbReference>
<dbReference type="AlphaFoldDB" id="A0A7C4FBA8"/>
<dbReference type="NCBIfam" id="TIGR01012">
    <property type="entry name" value="uS2_euk_arch"/>
    <property type="match status" value="1"/>
</dbReference>
<evidence type="ECO:0000256" key="5">
    <source>
        <dbReference type="HAMAP-Rule" id="MF_00291"/>
    </source>
</evidence>
<dbReference type="InterPro" id="IPR018130">
    <property type="entry name" value="Ribosomal_uS2_CS"/>
</dbReference>
<reference evidence="7" key="1">
    <citation type="journal article" date="2020" name="mSystems">
        <title>Genome- and Community-Level Interaction Insights into Carbon Utilization and Element Cycling Functions of Hydrothermarchaeota in Hydrothermal Sediment.</title>
        <authorList>
            <person name="Zhou Z."/>
            <person name="Liu Y."/>
            <person name="Xu W."/>
            <person name="Pan J."/>
            <person name="Luo Z.H."/>
            <person name="Li M."/>
        </authorList>
    </citation>
    <scope>NUCLEOTIDE SEQUENCE [LARGE SCALE GENOMIC DNA]</scope>
    <source>
        <strain evidence="7">SpSt-732</strain>
    </source>
</reference>
<dbReference type="InterPro" id="IPR005707">
    <property type="entry name" value="Ribosomal_uS2_euk/arc"/>
</dbReference>
<evidence type="ECO:0000256" key="3">
    <source>
        <dbReference type="ARBA" id="ARBA00023274"/>
    </source>
</evidence>
<dbReference type="GO" id="GO:0015935">
    <property type="term" value="C:small ribosomal subunit"/>
    <property type="evidence" value="ECO:0007669"/>
    <property type="project" value="InterPro"/>
</dbReference>
<proteinExistence type="inferred from homology"/>
<dbReference type="PRINTS" id="PR00395">
    <property type="entry name" value="RIBOSOMALS2"/>
</dbReference>
<dbReference type="HAMAP" id="MF_00291_A">
    <property type="entry name" value="Ribosomal_uS2_A"/>
    <property type="match status" value="1"/>
</dbReference>
<evidence type="ECO:0000256" key="1">
    <source>
        <dbReference type="ARBA" id="ARBA00006242"/>
    </source>
</evidence>
<evidence type="ECO:0000256" key="2">
    <source>
        <dbReference type="ARBA" id="ARBA00022980"/>
    </source>
</evidence>
<dbReference type="EMBL" id="DTFF01000005">
    <property type="protein sequence ID" value="HGI86878.1"/>
    <property type="molecule type" value="Genomic_DNA"/>
</dbReference>